<dbReference type="Pfam" id="PF00078">
    <property type="entry name" value="RVT_1"/>
    <property type="match status" value="1"/>
</dbReference>
<protein>
    <submittedName>
        <fullName evidence="9 11">Reverse transcriptase domain-containing protein</fullName>
    </submittedName>
</protein>
<evidence type="ECO:0000259" key="8">
    <source>
        <dbReference type="Pfam" id="PF17917"/>
    </source>
</evidence>
<evidence type="ECO:0000256" key="3">
    <source>
        <dbReference type="ARBA" id="ARBA00022722"/>
    </source>
</evidence>
<evidence type="ECO:0000256" key="2">
    <source>
        <dbReference type="ARBA" id="ARBA00022695"/>
    </source>
</evidence>
<dbReference type="GO" id="GO:0004519">
    <property type="term" value="F:endonuclease activity"/>
    <property type="evidence" value="ECO:0007669"/>
    <property type="project" value="UniProtKB-KW"/>
</dbReference>
<keyword evidence="3" id="KW-0540">Nuclease</keyword>
<evidence type="ECO:0000256" key="5">
    <source>
        <dbReference type="ARBA" id="ARBA00022801"/>
    </source>
</evidence>
<evidence type="ECO:0000256" key="1">
    <source>
        <dbReference type="ARBA" id="ARBA00022679"/>
    </source>
</evidence>
<sequence length="305" mass="35759">MGKTGVYERLNCLHGGSGMYELLHPDALKPGHTILYKREPNLCNPSREGVREKPLERDKFLQLNQIPMEVEKLVWEYKDVFYKYEHDVGRYNGSIKHEIRLKEKVQPVRYWLRKYRLDQEKAIMEIFDELEKNGQIVQSRSAWSFPVIMVKKKDGTLRKVVDYRRLNELTEVETNILPLIEDVLEKVAGNKYYTTIDLAAGFFQIRLDKKSQALTAFISPKELYEYTVAPMELSMKKFHYYMYGKVTDIYTDQRAVLAIKGAKENQTKLRRYQLALAAYNLRIFYKVGKANVLVDLLSRNVVLAV</sequence>
<dbReference type="SUPFAM" id="SSF56672">
    <property type="entry name" value="DNA/RNA polymerases"/>
    <property type="match status" value="1"/>
</dbReference>
<reference evidence="11" key="3">
    <citation type="submission" date="2020-12" db="UniProtKB">
        <authorList>
            <consortium name="WormBaseParasite"/>
        </authorList>
    </citation>
    <scope>IDENTIFICATION</scope>
</reference>
<dbReference type="InterPro" id="IPR000477">
    <property type="entry name" value="RT_dom"/>
</dbReference>
<evidence type="ECO:0000313" key="12">
    <source>
        <dbReference type="WormBase" id="SRAE_0000046800"/>
    </source>
</evidence>
<dbReference type="InterPro" id="IPR043128">
    <property type="entry name" value="Rev_trsase/Diguanyl_cyclase"/>
</dbReference>
<dbReference type="RefSeq" id="XP_024500551.1">
    <property type="nucleotide sequence ID" value="XM_024646361.1"/>
</dbReference>
<keyword evidence="5" id="KW-0378">Hydrolase</keyword>
<dbReference type="EMBL" id="LN609407">
    <property type="protein sequence ID" value="CEF61342.1"/>
    <property type="molecule type" value="Genomic_DNA"/>
</dbReference>
<dbReference type="Pfam" id="PF17917">
    <property type="entry name" value="RT_RNaseH"/>
    <property type="match status" value="1"/>
</dbReference>
<keyword evidence="1" id="KW-0808">Transferase</keyword>
<feature type="domain" description="Reverse transcriptase RNase H-like" evidence="8">
    <location>
        <begin position="232"/>
        <end position="279"/>
    </location>
</feature>
<gene>
    <name evidence="9 11 12" type="ORF">SRAE_0000046800</name>
</gene>
<dbReference type="AlphaFoldDB" id="A0A090KZQ1"/>
<dbReference type="OrthoDB" id="5856733at2759"/>
<dbReference type="WBParaSite" id="SRAE_0000046800.1">
    <property type="protein sequence ID" value="SRAE_0000046800.1"/>
    <property type="gene ID" value="WBGene00256212"/>
</dbReference>
<dbReference type="Proteomes" id="UP000035682">
    <property type="component" value="Unplaced"/>
</dbReference>
<dbReference type="GO" id="GO:0003964">
    <property type="term" value="F:RNA-directed DNA polymerase activity"/>
    <property type="evidence" value="ECO:0007669"/>
    <property type="project" value="UniProtKB-KW"/>
</dbReference>
<reference evidence="9" key="1">
    <citation type="submission" date="2014-09" db="EMBL/GenBank/DDBJ databases">
        <authorList>
            <person name="Aslett A.Martin."/>
        </authorList>
    </citation>
    <scope>NUCLEOTIDE SEQUENCE</scope>
    <source>
        <strain evidence="9">ED321 Heterogonic</strain>
    </source>
</reference>
<dbReference type="InterPro" id="IPR043502">
    <property type="entry name" value="DNA/RNA_pol_sf"/>
</dbReference>
<name>A0A090KZQ1_STRRB</name>
<dbReference type="InterPro" id="IPR041373">
    <property type="entry name" value="RT_RNaseH"/>
</dbReference>
<feature type="domain" description="Reverse transcriptase" evidence="7">
    <location>
        <begin position="150"/>
        <end position="230"/>
    </location>
</feature>
<dbReference type="GeneID" id="36373710"/>
<dbReference type="WormBase" id="SRAE_0000046800">
    <property type="protein sequence ID" value="SRP07073"/>
    <property type="gene ID" value="WBGene00256212"/>
</dbReference>
<evidence type="ECO:0000256" key="6">
    <source>
        <dbReference type="ARBA" id="ARBA00022918"/>
    </source>
</evidence>
<dbReference type="InterPro" id="IPR050951">
    <property type="entry name" value="Retrovirus_Pol_polyprotein"/>
</dbReference>
<evidence type="ECO:0000313" key="9">
    <source>
        <dbReference type="EMBL" id="CEF61342.1"/>
    </source>
</evidence>
<dbReference type="PANTHER" id="PTHR37984">
    <property type="entry name" value="PROTEIN CBG26694"/>
    <property type="match status" value="1"/>
</dbReference>
<evidence type="ECO:0000313" key="11">
    <source>
        <dbReference type="WBParaSite" id="SRAE_0000046800.1"/>
    </source>
</evidence>
<dbReference type="PANTHER" id="PTHR37984:SF5">
    <property type="entry name" value="PROTEIN NYNRIN-LIKE"/>
    <property type="match status" value="1"/>
</dbReference>
<keyword evidence="10" id="KW-1185">Reference proteome</keyword>
<evidence type="ECO:0000313" key="10">
    <source>
        <dbReference type="Proteomes" id="UP000035682"/>
    </source>
</evidence>
<dbReference type="Gene3D" id="3.10.10.10">
    <property type="entry name" value="HIV Type 1 Reverse Transcriptase, subunit A, domain 1"/>
    <property type="match status" value="1"/>
</dbReference>
<dbReference type="CTD" id="36373710"/>
<evidence type="ECO:0000256" key="4">
    <source>
        <dbReference type="ARBA" id="ARBA00022759"/>
    </source>
</evidence>
<dbReference type="CDD" id="cd01647">
    <property type="entry name" value="RT_LTR"/>
    <property type="match status" value="1"/>
</dbReference>
<reference evidence="10" key="2">
    <citation type="submission" date="2014-09" db="EMBL/GenBank/DDBJ databases">
        <authorList>
            <person name="Martin A.A."/>
        </authorList>
    </citation>
    <scope>NUCLEOTIDE SEQUENCE</scope>
    <source>
        <strain evidence="10">ED321</strain>
    </source>
</reference>
<dbReference type="GO" id="GO:0016787">
    <property type="term" value="F:hydrolase activity"/>
    <property type="evidence" value="ECO:0007669"/>
    <property type="project" value="UniProtKB-KW"/>
</dbReference>
<evidence type="ECO:0000259" key="7">
    <source>
        <dbReference type="Pfam" id="PF00078"/>
    </source>
</evidence>
<dbReference type="Gene3D" id="3.30.70.270">
    <property type="match status" value="1"/>
</dbReference>
<proteinExistence type="predicted"/>
<accession>A0A090KZQ1</accession>
<organism evidence="9">
    <name type="scientific">Strongyloides ratti</name>
    <name type="common">Parasitic roundworm</name>
    <dbReference type="NCBI Taxonomy" id="34506"/>
    <lineage>
        <taxon>Eukaryota</taxon>
        <taxon>Metazoa</taxon>
        <taxon>Ecdysozoa</taxon>
        <taxon>Nematoda</taxon>
        <taxon>Chromadorea</taxon>
        <taxon>Rhabditida</taxon>
        <taxon>Tylenchina</taxon>
        <taxon>Panagrolaimomorpha</taxon>
        <taxon>Strongyloidoidea</taxon>
        <taxon>Strongyloididae</taxon>
        <taxon>Strongyloides</taxon>
    </lineage>
</organism>
<keyword evidence="2" id="KW-0548">Nucleotidyltransferase</keyword>
<keyword evidence="6 9" id="KW-0695">RNA-directed DNA polymerase</keyword>
<keyword evidence="4" id="KW-0255">Endonuclease</keyword>